<evidence type="ECO:0000256" key="5">
    <source>
        <dbReference type="ARBA" id="ARBA00022989"/>
    </source>
</evidence>
<organism evidence="9 10">
    <name type="scientific">Bacillus pseudomycoides</name>
    <dbReference type="NCBI Taxonomy" id="64104"/>
    <lineage>
        <taxon>Bacteria</taxon>
        <taxon>Bacillati</taxon>
        <taxon>Bacillota</taxon>
        <taxon>Bacilli</taxon>
        <taxon>Bacillales</taxon>
        <taxon>Bacillaceae</taxon>
        <taxon>Bacillus</taxon>
        <taxon>Bacillus cereus group</taxon>
    </lineage>
</organism>
<evidence type="ECO:0000313" key="10">
    <source>
        <dbReference type="Proteomes" id="UP000221020"/>
    </source>
</evidence>
<evidence type="ECO:0000256" key="2">
    <source>
        <dbReference type="ARBA" id="ARBA00007362"/>
    </source>
</evidence>
<keyword evidence="4 7" id="KW-0812">Transmembrane</keyword>
<gene>
    <name evidence="9" type="ORF">CON65_20915</name>
</gene>
<keyword evidence="6 7" id="KW-0472">Membrane</keyword>
<reference evidence="9 10" key="1">
    <citation type="submission" date="2017-09" db="EMBL/GenBank/DDBJ databases">
        <title>Large-scale bioinformatics analysis of Bacillus genomes uncovers conserved roles of natural products in bacterial physiology.</title>
        <authorList>
            <consortium name="Agbiome Team Llc"/>
            <person name="Bleich R.M."/>
            <person name="Grubbs K.J."/>
            <person name="Santa Maria K.C."/>
            <person name="Allen S.E."/>
            <person name="Farag S."/>
            <person name="Shank E.A."/>
            <person name="Bowers A."/>
        </authorList>
    </citation>
    <scope>NUCLEOTIDE SEQUENCE [LARGE SCALE GENOMIC DNA]</scope>
    <source>
        <strain evidence="9 10">AFS092012</strain>
    </source>
</reference>
<feature type="transmembrane region" description="Helical" evidence="7">
    <location>
        <begin position="104"/>
        <end position="123"/>
    </location>
</feature>
<name>A0AA91V8Y5_9BACI</name>
<dbReference type="InterPro" id="IPR037185">
    <property type="entry name" value="EmrE-like"/>
</dbReference>
<feature type="transmembrane region" description="Helical" evidence="7">
    <location>
        <begin position="41"/>
        <end position="62"/>
    </location>
</feature>
<dbReference type="Gene3D" id="1.10.3730.20">
    <property type="match status" value="1"/>
</dbReference>
<evidence type="ECO:0000313" key="9">
    <source>
        <dbReference type="EMBL" id="PED80777.1"/>
    </source>
</evidence>
<feature type="transmembrane region" description="Helical" evidence="7">
    <location>
        <begin position="278"/>
        <end position="296"/>
    </location>
</feature>
<keyword evidence="3" id="KW-1003">Cell membrane</keyword>
<feature type="transmembrane region" description="Helical" evidence="7">
    <location>
        <begin position="184"/>
        <end position="205"/>
    </location>
</feature>
<evidence type="ECO:0000256" key="3">
    <source>
        <dbReference type="ARBA" id="ARBA00022475"/>
    </source>
</evidence>
<evidence type="ECO:0000256" key="1">
    <source>
        <dbReference type="ARBA" id="ARBA00004651"/>
    </source>
</evidence>
<feature type="transmembrane region" description="Helical" evidence="7">
    <location>
        <begin position="130"/>
        <end position="146"/>
    </location>
</feature>
<comment type="subcellular location">
    <subcellularLocation>
        <location evidence="1">Cell membrane</location>
        <topology evidence="1">Multi-pass membrane protein</topology>
    </subcellularLocation>
</comment>
<feature type="domain" description="EamA" evidence="8">
    <location>
        <begin position="155"/>
        <end position="294"/>
    </location>
</feature>
<feature type="domain" description="EamA" evidence="8">
    <location>
        <begin position="13"/>
        <end position="146"/>
    </location>
</feature>
<feature type="transmembrane region" description="Helical" evidence="7">
    <location>
        <begin position="221"/>
        <end position="240"/>
    </location>
</feature>
<dbReference type="InterPro" id="IPR051258">
    <property type="entry name" value="Diverse_Substrate_Transporter"/>
</dbReference>
<dbReference type="SUPFAM" id="SSF103481">
    <property type="entry name" value="Multidrug resistance efflux transporter EmrE"/>
    <property type="match status" value="2"/>
</dbReference>
<comment type="caution">
    <text evidence="9">The sequence shown here is derived from an EMBL/GenBank/DDBJ whole genome shotgun (WGS) entry which is preliminary data.</text>
</comment>
<feature type="transmembrane region" description="Helical" evidence="7">
    <location>
        <begin position="252"/>
        <end position="272"/>
    </location>
</feature>
<accession>A0AA91V8Y5</accession>
<keyword evidence="5 7" id="KW-1133">Transmembrane helix</keyword>
<dbReference type="Pfam" id="PF00892">
    <property type="entry name" value="EamA"/>
    <property type="match status" value="2"/>
</dbReference>
<evidence type="ECO:0000256" key="6">
    <source>
        <dbReference type="ARBA" id="ARBA00023136"/>
    </source>
</evidence>
<dbReference type="InterPro" id="IPR000620">
    <property type="entry name" value="EamA_dom"/>
</dbReference>
<proteinExistence type="inferred from homology"/>
<evidence type="ECO:0000256" key="7">
    <source>
        <dbReference type="SAM" id="Phobius"/>
    </source>
</evidence>
<dbReference type="AlphaFoldDB" id="A0AA91V8Y5"/>
<feature type="transmembrane region" description="Helical" evidence="7">
    <location>
        <begin position="12"/>
        <end position="35"/>
    </location>
</feature>
<protein>
    <submittedName>
        <fullName evidence="9">EamA family transporter</fullName>
    </submittedName>
</protein>
<dbReference type="PANTHER" id="PTHR42920:SF5">
    <property type="entry name" value="EAMA DOMAIN-CONTAINING PROTEIN"/>
    <property type="match status" value="1"/>
</dbReference>
<evidence type="ECO:0000259" key="8">
    <source>
        <dbReference type="Pfam" id="PF00892"/>
    </source>
</evidence>
<sequence>MNGGHSVKKGWIAPLALLFVSFIWGATFVVVQNAMSFVGPFTFNGVRFLFAGIILLFVQMMFSKKTSKQQIQDSSIAGLIVGFFLFIGYLLQTFGLIYTTSSKAGFLTGLSVVMVPILSFIFLKQKATPFIVLGIIAATAGLYLLTAGDSFQFNIGDMLVLGCAIAFAAHILINGIFSKKISPLLLSTSQVLSVGIFSTICAFLFEDWEKLFSISLWTNDAFLFALLATSLFATAIAFFIQTAAQKHTSPTRVAIIFAMEPVFAALTGVLVANEQLSISAILGCLCIFLGMIFVELPSKQKKEAQAA</sequence>
<feature type="transmembrane region" description="Helical" evidence="7">
    <location>
        <begin position="74"/>
        <end position="98"/>
    </location>
</feature>
<dbReference type="Proteomes" id="UP000221020">
    <property type="component" value="Unassembled WGS sequence"/>
</dbReference>
<dbReference type="EMBL" id="NVOR01000098">
    <property type="protein sequence ID" value="PED80777.1"/>
    <property type="molecule type" value="Genomic_DNA"/>
</dbReference>
<comment type="similarity">
    <text evidence="2">Belongs to the EamA transporter family.</text>
</comment>
<feature type="transmembrane region" description="Helical" evidence="7">
    <location>
        <begin position="158"/>
        <end position="177"/>
    </location>
</feature>
<evidence type="ECO:0000256" key="4">
    <source>
        <dbReference type="ARBA" id="ARBA00022692"/>
    </source>
</evidence>
<dbReference type="PANTHER" id="PTHR42920">
    <property type="entry name" value="OS03G0707200 PROTEIN-RELATED"/>
    <property type="match status" value="1"/>
</dbReference>
<dbReference type="GO" id="GO:0005886">
    <property type="term" value="C:plasma membrane"/>
    <property type="evidence" value="ECO:0007669"/>
    <property type="project" value="UniProtKB-SubCell"/>
</dbReference>